<comment type="caution">
    <text evidence="2">The sequence shown here is derived from an EMBL/GenBank/DDBJ whole genome shotgun (WGS) entry which is preliminary data.</text>
</comment>
<dbReference type="GO" id="GO:0003676">
    <property type="term" value="F:nucleic acid binding"/>
    <property type="evidence" value="ECO:0007669"/>
    <property type="project" value="InterPro"/>
</dbReference>
<sequence length="698" mass="80433">MEFTSKKLQDLLELSHVALVNALKNIPCKSKKIESSTRPVKHYQFEDLPKRYQKKLEKHGYKLETKEETINIGFTSVYLTASKHKREKAILKCQFIEKYFKRDDNMNQEQWLRHILRVSIDFDVLGKVSTKQLNDWIAKYKAAKQAGTNVVEAFIDRRGAKAGAGVKSLSEEMKKVAEAYFIKDTFIQITDVHLNMLDKFGETLPSYDVLLNYYKEWKRDNPLLYAFAQSPDGAKNKFKPAVGNMSAKAKHKNHYWELDSTPADIICEDGKRYAIMAAMDVYSRRVVFHVAETSNSYSIAQLLRKAILTLGIPQNVIIDNGKDYTSNHFMSVCYNLKINPIIVPPFSGEKKPHIERVFGTLSRQLFMQVAGFVGSNVSQREKIQARQSFAQKVNSIEAWRALQSKKTPDERKQIRDAWKIKKENLGLELNVLKTANELQDMCDKWVHRIYERKVHKSIEMTPVAKWQQCVIPAESISDPNMLNLLLGESVIRKVGKKGISFDKCNYAHEKLIEHLGKSVFILAPDDMGYIFVHDMNMNFICIAEDLEHTGQSRAVSKKIESKWNALTRHLDKMLKEAKNLADVTIETRIENIKDEVDTYTITVPKQSEMIDALKRNALIIETEDLKALEKSNKFDFKNKDESGKPTKVLPSGRPPFKSKVERFVWVLEHQDKMNDRDKVLMDKHPDLVEIAKQQLKIS</sequence>
<dbReference type="RefSeq" id="WP_114841222.1">
    <property type="nucleotide sequence ID" value="NZ_NXID01000016.1"/>
</dbReference>
<keyword evidence="3" id="KW-1185">Reference proteome</keyword>
<dbReference type="KEGG" id="amyt:AMYT_0754"/>
<dbReference type="Pfam" id="PF00665">
    <property type="entry name" value="rve"/>
    <property type="match status" value="1"/>
</dbReference>
<protein>
    <submittedName>
        <fullName evidence="2">DNA transposition protein</fullName>
    </submittedName>
</protein>
<dbReference type="Gene3D" id="3.30.420.10">
    <property type="entry name" value="Ribonuclease H-like superfamily/Ribonuclease H"/>
    <property type="match status" value="1"/>
</dbReference>
<dbReference type="Pfam" id="PF09299">
    <property type="entry name" value="Mu-transpos_C"/>
    <property type="match status" value="1"/>
</dbReference>
<dbReference type="PROSITE" id="PS50994">
    <property type="entry name" value="INTEGRASE"/>
    <property type="match status" value="1"/>
</dbReference>
<proteinExistence type="predicted"/>
<dbReference type="GO" id="GO:0015074">
    <property type="term" value="P:DNA integration"/>
    <property type="evidence" value="ECO:0007669"/>
    <property type="project" value="InterPro"/>
</dbReference>
<name>A0AAX2AI96_9BACT</name>
<dbReference type="AlphaFoldDB" id="A0AAX2AI96"/>
<dbReference type="EMBL" id="NXID01000016">
    <property type="protein sequence ID" value="RXK16077.1"/>
    <property type="molecule type" value="Genomic_DNA"/>
</dbReference>
<dbReference type="PANTHER" id="PTHR35004">
    <property type="entry name" value="TRANSPOSASE RV3428C-RELATED"/>
    <property type="match status" value="1"/>
</dbReference>
<evidence type="ECO:0000313" key="3">
    <source>
        <dbReference type="Proteomes" id="UP000290092"/>
    </source>
</evidence>
<dbReference type="InterPro" id="IPR036397">
    <property type="entry name" value="RNaseH_sf"/>
</dbReference>
<feature type="domain" description="Integrase catalytic" evidence="1">
    <location>
        <begin position="236"/>
        <end position="416"/>
    </location>
</feature>
<organism evidence="2 3">
    <name type="scientific">Malaciobacter mytili LMG 24559</name>
    <dbReference type="NCBI Taxonomy" id="1032238"/>
    <lineage>
        <taxon>Bacteria</taxon>
        <taxon>Pseudomonadati</taxon>
        <taxon>Campylobacterota</taxon>
        <taxon>Epsilonproteobacteria</taxon>
        <taxon>Campylobacterales</taxon>
        <taxon>Arcobacteraceae</taxon>
        <taxon>Malaciobacter</taxon>
    </lineage>
</organism>
<evidence type="ECO:0000259" key="1">
    <source>
        <dbReference type="PROSITE" id="PS50994"/>
    </source>
</evidence>
<gene>
    <name evidence="2" type="ORF">CP985_05745</name>
</gene>
<dbReference type="PANTHER" id="PTHR35004:SF6">
    <property type="entry name" value="TRANSPOSASE"/>
    <property type="match status" value="1"/>
</dbReference>
<dbReference type="SUPFAM" id="SSF53098">
    <property type="entry name" value="Ribonuclease H-like"/>
    <property type="match status" value="1"/>
</dbReference>
<dbReference type="InterPro" id="IPR012337">
    <property type="entry name" value="RNaseH-like_sf"/>
</dbReference>
<evidence type="ECO:0000313" key="2">
    <source>
        <dbReference type="EMBL" id="RXK16077.1"/>
    </source>
</evidence>
<accession>A0AAX2AI96</accession>
<dbReference type="InterPro" id="IPR001584">
    <property type="entry name" value="Integrase_cat-core"/>
</dbReference>
<reference evidence="2 3" key="1">
    <citation type="submission" date="2017-09" db="EMBL/GenBank/DDBJ databases">
        <title>Genomics of the genus Arcobacter.</title>
        <authorList>
            <person name="Perez-Cataluna A."/>
            <person name="Figueras M.J."/>
            <person name="Salas-Masso N."/>
        </authorList>
    </citation>
    <scope>NUCLEOTIDE SEQUENCE [LARGE SCALE GENOMIC DNA]</scope>
    <source>
        <strain evidence="2 3">CECT 7386</strain>
    </source>
</reference>
<dbReference type="InterPro" id="IPR015378">
    <property type="entry name" value="Transposase-like_Mu_C"/>
</dbReference>
<dbReference type="Proteomes" id="UP000290092">
    <property type="component" value="Unassembled WGS sequence"/>
</dbReference>